<protein>
    <submittedName>
        <fullName evidence="6">Lsr operon transcriptional repressor</fullName>
    </submittedName>
</protein>
<keyword evidence="2" id="KW-0805">Transcription regulation</keyword>
<dbReference type="Gene3D" id="3.40.50.1360">
    <property type="match status" value="1"/>
</dbReference>
<accession>A0A085G1N0</accession>
<dbReference type="InterPro" id="IPR007324">
    <property type="entry name" value="Sugar-bd_dom_put"/>
</dbReference>
<evidence type="ECO:0000256" key="3">
    <source>
        <dbReference type="ARBA" id="ARBA00023125"/>
    </source>
</evidence>
<dbReference type="PANTHER" id="PTHR34294">
    <property type="entry name" value="TRANSCRIPTIONAL REGULATOR-RELATED"/>
    <property type="match status" value="1"/>
</dbReference>
<dbReference type="Pfam" id="PF04198">
    <property type="entry name" value="Sugar-bind"/>
    <property type="match status" value="1"/>
</dbReference>
<keyword evidence="3" id="KW-0238">DNA-binding</keyword>
<evidence type="ECO:0000313" key="6">
    <source>
        <dbReference type="EMBL" id="KFC77625.1"/>
    </source>
</evidence>
<evidence type="ECO:0000256" key="4">
    <source>
        <dbReference type="ARBA" id="ARBA00023163"/>
    </source>
</evidence>
<dbReference type="GO" id="GO:0030246">
    <property type="term" value="F:carbohydrate binding"/>
    <property type="evidence" value="ECO:0007669"/>
    <property type="project" value="InterPro"/>
</dbReference>
<dbReference type="EMBL" id="JMPI01000063">
    <property type="protein sequence ID" value="KFC77625.1"/>
    <property type="molecule type" value="Genomic_DNA"/>
</dbReference>
<evidence type="ECO:0000256" key="1">
    <source>
        <dbReference type="ARBA" id="ARBA00010466"/>
    </source>
</evidence>
<evidence type="ECO:0000259" key="5">
    <source>
        <dbReference type="Pfam" id="PF04198"/>
    </source>
</evidence>
<evidence type="ECO:0000256" key="2">
    <source>
        <dbReference type="ARBA" id="ARBA00023015"/>
    </source>
</evidence>
<dbReference type="eggNOG" id="COG2390">
    <property type="taxonomic scope" value="Bacteria"/>
</dbReference>
<feature type="domain" description="Sugar-binding" evidence="5">
    <location>
        <begin position="71"/>
        <end position="320"/>
    </location>
</feature>
<dbReference type="STRING" id="1006004.GBAG_3596"/>
<dbReference type="RefSeq" id="WP_034498746.1">
    <property type="nucleotide sequence ID" value="NZ_JMPI01000063.1"/>
</dbReference>
<dbReference type="NCBIfam" id="NF011947">
    <property type="entry name" value="PRK15418.1"/>
    <property type="match status" value="1"/>
</dbReference>
<keyword evidence="4" id="KW-0804">Transcription</keyword>
<comment type="similarity">
    <text evidence="1">Belongs to the SorC transcriptional regulatory family.</text>
</comment>
<reference evidence="6 7" key="1">
    <citation type="submission" date="2014-05" db="EMBL/GenBank/DDBJ databases">
        <title>ATOL: Assembling a taxonomically balanced genome-scale reconstruction of the evolutionary history of the Enterobacteriaceae.</title>
        <authorList>
            <person name="Plunkett G.III."/>
            <person name="Neeno-Eckwall E.C."/>
            <person name="Glasner J.D."/>
            <person name="Perna N.T."/>
        </authorList>
    </citation>
    <scope>NUCLEOTIDE SEQUENCE [LARGE SCALE GENOMIC DNA]</scope>
    <source>
        <strain evidence="6 7">ATCC 33320</strain>
    </source>
</reference>
<comment type="caution">
    <text evidence="6">The sequence shown here is derived from an EMBL/GenBank/DDBJ whole genome shotgun (WGS) entry which is preliminary data.</text>
</comment>
<organism evidence="6 7">
    <name type="scientific">Buttiauxella agrestis ATCC 33320</name>
    <dbReference type="NCBI Taxonomy" id="1006004"/>
    <lineage>
        <taxon>Bacteria</taxon>
        <taxon>Pseudomonadati</taxon>
        <taxon>Pseudomonadota</taxon>
        <taxon>Gammaproteobacteria</taxon>
        <taxon>Enterobacterales</taxon>
        <taxon>Enterobacteriaceae</taxon>
        <taxon>Buttiauxella</taxon>
    </lineage>
</organism>
<dbReference type="PANTHER" id="PTHR34294:SF1">
    <property type="entry name" value="TRANSCRIPTIONAL REGULATOR LSRR"/>
    <property type="match status" value="1"/>
</dbReference>
<dbReference type="Gene3D" id="1.10.10.10">
    <property type="entry name" value="Winged helix-like DNA-binding domain superfamily/Winged helix DNA-binding domain"/>
    <property type="match status" value="1"/>
</dbReference>
<sequence>MSDKRAAEEGKLAALPMAEEELLARVAWSYYHDGLTQNDIGERLGLPRLKISRLLEKGRQSGVIRVQINSRFEGCLALETQLQQRFGLKIARVLPAHNTPPMNTRLGIGAAQSLMGILEPGQLLAVGFGEATMNCLQHLSGFIGSQQIRLVTLSGGVGPYMTGIGQLDAACSVSMIPAPLRVSSPQVAEILRMESSVRDVILAATAADVAVVGIGAINQKRDATILRSGYISEGEQLMYARKGAVGDILGYFLQADGELVEGLEIHRELLGVTLDDLAHLPTIVGVAGGVDKADAIYAALRGLRINGLVTEEETARAVLALAD</sequence>
<proteinExistence type="inferred from homology"/>
<dbReference type="OrthoDB" id="7065657at2"/>
<dbReference type="AlphaFoldDB" id="A0A085G1N0"/>
<name>A0A085G1N0_9ENTR</name>
<evidence type="ECO:0000313" key="7">
    <source>
        <dbReference type="Proteomes" id="UP000028653"/>
    </source>
</evidence>
<dbReference type="GO" id="GO:0003677">
    <property type="term" value="F:DNA binding"/>
    <property type="evidence" value="ECO:0007669"/>
    <property type="project" value="UniProtKB-KW"/>
</dbReference>
<keyword evidence="7" id="KW-1185">Reference proteome</keyword>
<dbReference type="InterPro" id="IPR036388">
    <property type="entry name" value="WH-like_DNA-bd_sf"/>
</dbReference>
<dbReference type="InterPro" id="IPR051054">
    <property type="entry name" value="SorC_transcr_regulators"/>
</dbReference>
<dbReference type="InterPro" id="IPR037171">
    <property type="entry name" value="NagB/RpiA_transferase-like"/>
</dbReference>
<dbReference type="SUPFAM" id="SSF100950">
    <property type="entry name" value="NagB/RpiA/CoA transferase-like"/>
    <property type="match status" value="1"/>
</dbReference>
<gene>
    <name evidence="6" type="primary">lsrR</name>
    <name evidence="6" type="ORF">GBAG_3596</name>
</gene>
<dbReference type="Proteomes" id="UP000028653">
    <property type="component" value="Unassembled WGS sequence"/>
</dbReference>